<dbReference type="Proteomes" id="UP001227101">
    <property type="component" value="Chromosome"/>
</dbReference>
<evidence type="ECO:0000313" key="6">
    <source>
        <dbReference type="EMBL" id="WIV61014.1"/>
    </source>
</evidence>
<dbReference type="PANTHER" id="PTHR43776">
    <property type="entry name" value="TRANSPORT ATP-BINDING PROTEIN"/>
    <property type="match status" value="1"/>
</dbReference>
<dbReference type="SMART" id="SM00382">
    <property type="entry name" value="AAA"/>
    <property type="match status" value="1"/>
</dbReference>
<dbReference type="Pfam" id="PF08352">
    <property type="entry name" value="oligo_HPY"/>
    <property type="match status" value="1"/>
</dbReference>
<dbReference type="GO" id="GO:0016787">
    <property type="term" value="F:hydrolase activity"/>
    <property type="evidence" value="ECO:0007669"/>
    <property type="project" value="UniProtKB-KW"/>
</dbReference>
<accession>A0ABY8XZ39</accession>
<evidence type="ECO:0000313" key="7">
    <source>
        <dbReference type="Proteomes" id="UP001227101"/>
    </source>
</evidence>
<dbReference type="NCBIfam" id="TIGR01727">
    <property type="entry name" value="oligo_HPY"/>
    <property type="match status" value="1"/>
</dbReference>
<protein>
    <submittedName>
        <fullName evidence="6">Dipeptide ABC transporter ATP-binding protein</fullName>
    </submittedName>
</protein>
<feature type="domain" description="ABC transporter" evidence="5">
    <location>
        <begin position="17"/>
        <end position="258"/>
    </location>
</feature>
<dbReference type="EMBL" id="CP127173">
    <property type="protein sequence ID" value="WIV61014.1"/>
    <property type="molecule type" value="Genomic_DNA"/>
</dbReference>
<dbReference type="PROSITE" id="PS00211">
    <property type="entry name" value="ABC_TRANSPORTER_1"/>
    <property type="match status" value="1"/>
</dbReference>
<dbReference type="CDD" id="cd03257">
    <property type="entry name" value="ABC_NikE_OppD_transporters"/>
    <property type="match status" value="1"/>
</dbReference>
<gene>
    <name evidence="6" type="ORF">QP939_21645</name>
</gene>
<evidence type="ECO:0000259" key="5">
    <source>
        <dbReference type="PROSITE" id="PS50893"/>
    </source>
</evidence>
<dbReference type="Gene3D" id="3.40.50.300">
    <property type="entry name" value="P-loop containing nucleotide triphosphate hydrolases"/>
    <property type="match status" value="1"/>
</dbReference>
<dbReference type="InterPro" id="IPR003593">
    <property type="entry name" value="AAA+_ATPase"/>
</dbReference>
<dbReference type="RefSeq" id="WP_285458621.1">
    <property type="nucleotide sequence ID" value="NZ_CP127173.1"/>
</dbReference>
<evidence type="ECO:0000256" key="3">
    <source>
        <dbReference type="ARBA" id="ARBA00022741"/>
    </source>
</evidence>
<keyword evidence="3" id="KW-0547">Nucleotide-binding</keyword>
<dbReference type="InterPro" id="IPR003439">
    <property type="entry name" value="ABC_transporter-like_ATP-bd"/>
</dbReference>
<sequence>MPDPILSVTDLKKYFPVRTGILFKRTIGQVKAVDGVSFDLMPGETLGVVGESGCGKSTLAQVLMRLEEPTSGSATFEGRDIFGLRGNELRKLRREIQIVLQDPYTSLNPRMTVGDIVGEPFEIHPEVAPKGSRAAKVRELLDVVGLNPEHINRYPHQFSGGQRQRIGIARALALRPKVIICDEPVSALDVSIQAQVMNLLGDLQGEFGLSYVFIAHDLSVVRHLSNRVAVMYLGKIVETGTDEEIYERPSHPYTQALLSAVPVADPAVRGQRQVIRLTGDVPSPLDPPSGCRFRTRCWKAQDKCAEEVPELVPRTDGHPSACHFAEQKSVVP</sequence>
<dbReference type="InterPro" id="IPR027417">
    <property type="entry name" value="P-loop_NTPase"/>
</dbReference>
<dbReference type="InterPro" id="IPR017871">
    <property type="entry name" value="ABC_transporter-like_CS"/>
</dbReference>
<keyword evidence="6" id="KW-0378">Hydrolase</keyword>
<evidence type="ECO:0000256" key="1">
    <source>
        <dbReference type="ARBA" id="ARBA00005417"/>
    </source>
</evidence>
<dbReference type="SUPFAM" id="SSF52540">
    <property type="entry name" value="P-loop containing nucleoside triphosphate hydrolases"/>
    <property type="match status" value="1"/>
</dbReference>
<dbReference type="InterPro" id="IPR050319">
    <property type="entry name" value="ABC_transp_ATP-bind"/>
</dbReference>
<name>A0ABY8XZ39_9PSEU</name>
<organism evidence="6 7">
    <name type="scientific">Amycolatopsis nalaikhensis</name>
    <dbReference type="NCBI Taxonomy" id="715472"/>
    <lineage>
        <taxon>Bacteria</taxon>
        <taxon>Bacillati</taxon>
        <taxon>Actinomycetota</taxon>
        <taxon>Actinomycetes</taxon>
        <taxon>Pseudonocardiales</taxon>
        <taxon>Pseudonocardiaceae</taxon>
        <taxon>Amycolatopsis</taxon>
    </lineage>
</organism>
<reference evidence="6 7" key="1">
    <citation type="submission" date="2023-06" db="EMBL/GenBank/DDBJ databases">
        <authorList>
            <person name="Oyuntsetseg B."/>
            <person name="Kim S.B."/>
        </authorList>
    </citation>
    <scope>NUCLEOTIDE SEQUENCE [LARGE SCALE GENOMIC DNA]</scope>
    <source>
        <strain evidence="6 7">2-2</strain>
    </source>
</reference>
<comment type="similarity">
    <text evidence="1">Belongs to the ABC transporter superfamily.</text>
</comment>
<dbReference type="InterPro" id="IPR013563">
    <property type="entry name" value="Oligopep_ABC_C"/>
</dbReference>
<keyword evidence="2" id="KW-0813">Transport</keyword>
<dbReference type="PANTHER" id="PTHR43776:SF7">
    <property type="entry name" value="D,D-DIPEPTIDE TRANSPORT ATP-BINDING PROTEIN DDPF-RELATED"/>
    <property type="match status" value="1"/>
</dbReference>
<dbReference type="PROSITE" id="PS50893">
    <property type="entry name" value="ABC_TRANSPORTER_2"/>
    <property type="match status" value="1"/>
</dbReference>
<keyword evidence="4 6" id="KW-0067">ATP-binding</keyword>
<dbReference type="GO" id="GO:0005524">
    <property type="term" value="F:ATP binding"/>
    <property type="evidence" value="ECO:0007669"/>
    <property type="project" value="UniProtKB-KW"/>
</dbReference>
<proteinExistence type="inferred from homology"/>
<dbReference type="NCBIfam" id="NF008453">
    <property type="entry name" value="PRK11308.1"/>
    <property type="match status" value="1"/>
</dbReference>
<keyword evidence="7" id="KW-1185">Reference proteome</keyword>
<evidence type="ECO:0000256" key="2">
    <source>
        <dbReference type="ARBA" id="ARBA00022448"/>
    </source>
</evidence>
<dbReference type="Pfam" id="PF00005">
    <property type="entry name" value="ABC_tran"/>
    <property type="match status" value="1"/>
</dbReference>
<evidence type="ECO:0000256" key="4">
    <source>
        <dbReference type="ARBA" id="ARBA00022840"/>
    </source>
</evidence>